<keyword evidence="2 4" id="KW-0238">DNA-binding</keyword>
<dbReference type="SUPFAM" id="SSF48498">
    <property type="entry name" value="Tetracyclin repressor-like, C-terminal domain"/>
    <property type="match status" value="1"/>
</dbReference>
<evidence type="ECO:0000256" key="2">
    <source>
        <dbReference type="ARBA" id="ARBA00023125"/>
    </source>
</evidence>
<accession>A0ABV2XA94</accession>
<dbReference type="Gene3D" id="1.10.357.10">
    <property type="entry name" value="Tetracycline Repressor, domain 2"/>
    <property type="match status" value="1"/>
</dbReference>
<feature type="region of interest" description="Disordered" evidence="5">
    <location>
        <begin position="194"/>
        <end position="214"/>
    </location>
</feature>
<keyword evidence="3" id="KW-0804">Transcription</keyword>
<feature type="compositionally biased region" description="Polar residues" evidence="5">
    <location>
        <begin position="200"/>
        <end position="214"/>
    </location>
</feature>
<keyword evidence="1" id="KW-0805">Transcription regulation</keyword>
<sequence length="214" mass="22932">MTDSPGQIRGARLRKAVLDATLARIESCGIGAVRIADVAADAGVHETSIYRRWKTLPRLLLEALLTRVAEEIPLPDTGTLRGDLERFMADLIRFAQTPTGRALIRGSVITEADPEVEGFRREFWVRRLSASEEIVRRAIARGDVAATVNPRLTVLTLGGLVHLHVTQLGGELPPGLARDAVDLILTGITRAEPAAGSDSAGITGSGTNVTESLR</sequence>
<evidence type="ECO:0000256" key="3">
    <source>
        <dbReference type="ARBA" id="ARBA00023163"/>
    </source>
</evidence>
<dbReference type="PANTHER" id="PTHR30055">
    <property type="entry name" value="HTH-TYPE TRANSCRIPTIONAL REGULATOR RUTR"/>
    <property type="match status" value="1"/>
</dbReference>
<dbReference type="PANTHER" id="PTHR30055:SF148">
    <property type="entry name" value="TETR-FAMILY TRANSCRIPTIONAL REGULATOR"/>
    <property type="match status" value="1"/>
</dbReference>
<proteinExistence type="predicted"/>
<dbReference type="SUPFAM" id="SSF46689">
    <property type="entry name" value="Homeodomain-like"/>
    <property type="match status" value="1"/>
</dbReference>
<comment type="caution">
    <text evidence="7">The sequence shown here is derived from an EMBL/GenBank/DDBJ whole genome shotgun (WGS) entry which is preliminary data.</text>
</comment>
<dbReference type="InterPro" id="IPR011075">
    <property type="entry name" value="TetR_C"/>
</dbReference>
<dbReference type="PROSITE" id="PS50977">
    <property type="entry name" value="HTH_TETR_2"/>
    <property type="match status" value="1"/>
</dbReference>
<evidence type="ECO:0000256" key="5">
    <source>
        <dbReference type="SAM" id="MobiDB-lite"/>
    </source>
</evidence>
<evidence type="ECO:0000313" key="8">
    <source>
        <dbReference type="Proteomes" id="UP001550535"/>
    </source>
</evidence>
<feature type="DNA-binding region" description="H-T-H motif" evidence="4">
    <location>
        <begin position="34"/>
        <end position="53"/>
    </location>
</feature>
<dbReference type="InterPro" id="IPR001647">
    <property type="entry name" value="HTH_TetR"/>
</dbReference>
<dbReference type="InterPro" id="IPR050109">
    <property type="entry name" value="HTH-type_TetR-like_transc_reg"/>
</dbReference>
<dbReference type="InterPro" id="IPR036271">
    <property type="entry name" value="Tet_transcr_reg_TetR-rel_C_sf"/>
</dbReference>
<dbReference type="EMBL" id="JBEYBR010000029">
    <property type="protein sequence ID" value="MEU2122829.1"/>
    <property type="molecule type" value="Genomic_DNA"/>
</dbReference>
<evidence type="ECO:0000256" key="1">
    <source>
        <dbReference type="ARBA" id="ARBA00023015"/>
    </source>
</evidence>
<reference evidence="7 8" key="1">
    <citation type="submission" date="2024-06" db="EMBL/GenBank/DDBJ databases">
        <title>The Natural Products Discovery Center: Release of the First 8490 Sequenced Strains for Exploring Actinobacteria Biosynthetic Diversity.</title>
        <authorList>
            <person name="Kalkreuter E."/>
            <person name="Kautsar S.A."/>
            <person name="Yang D."/>
            <person name="Bader C.D."/>
            <person name="Teijaro C.N."/>
            <person name="Fluegel L."/>
            <person name="Davis C.M."/>
            <person name="Simpson J.R."/>
            <person name="Lauterbach L."/>
            <person name="Steele A.D."/>
            <person name="Gui C."/>
            <person name="Meng S."/>
            <person name="Li G."/>
            <person name="Viehrig K."/>
            <person name="Ye F."/>
            <person name="Su P."/>
            <person name="Kiefer A.F."/>
            <person name="Nichols A."/>
            <person name="Cepeda A.J."/>
            <person name="Yan W."/>
            <person name="Fan B."/>
            <person name="Jiang Y."/>
            <person name="Adhikari A."/>
            <person name="Zheng C.-J."/>
            <person name="Schuster L."/>
            <person name="Cowan T.M."/>
            <person name="Smanski M.J."/>
            <person name="Chevrette M.G."/>
            <person name="De Carvalho L.P.S."/>
            <person name="Shen B."/>
        </authorList>
    </citation>
    <scope>NUCLEOTIDE SEQUENCE [LARGE SCALE GENOMIC DNA]</scope>
    <source>
        <strain evidence="7 8">NPDC019434</strain>
    </source>
</reference>
<gene>
    <name evidence="7" type="ORF">ABZ507_13520</name>
</gene>
<dbReference type="Gene3D" id="1.10.10.60">
    <property type="entry name" value="Homeodomain-like"/>
    <property type="match status" value="1"/>
</dbReference>
<protein>
    <submittedName>
        <fullName evidence="7">TetR-like C-terminal domain-containing protein</fullName>
    </submittedName>
</protein>
<feature type="domain" description="HTH tetR-type" evidence="6">
    <location>
        <begin position="11"/>
        <end position="71"/>
    </location>
</feature>
<dbReference type="RefSeq" id="WP_357991467.1">
    <property type="nucleotide sequence ID" value="NZ_JBEYBR010000029.1"/>
</dbReference>
<evidence type="ECO:0000313" key="7">
    <source>
        <dbReference type="EMBL" id="MEU2122829.1"/>
    </source>
</evidence>
<dbReference type="Proteomes" id="UP001550535">
    <property type="component" value="Unassembled WGS sequence"/>
</dbReference>
<organism evidence="7 8">
    <name type="scientific">Nocardia niwae</name>
    <dbReference type="NCBI Taxonomy" id="626084"/>
    <lineage>
        <taxon>Bacteria</taxon>
        <taxon>Bacillati</taxon>
        <taxon>Actinomycetota</taxon>
        <taxon>Actinomycetes</taxon>
        <taxon>Mycobacteriales</taxon>
        <taxon>Nocardiaceae</taxon>
        <taxon>Nocardia</taxon>
    </lineage>
</organism>
<dbReference type="InterPro" id="IPR009057">
    <property type="entry name" value="Homeodomain-like_sf"/>
</dbReference>
<keyword evidence="8" id="KW-1185">Reference proteome</keyword>
<dbReference type="Pfam" id="PF16859">
    <property type="entry name" value="TetR_C_11"/>
    <property type="match status" value="1"/>
</dbReference>
<evidence type="ECO:0000256" key="4">
    <source>
        <dbReference type="PROSITE-ProRule" id="PRU00335"/>
    </source>
</evidence>
<name>A0ABV2XA94_9NOCA</name>
<evidence type="ECO:0000259" key="6">
    <source>
        <dbReference type="PROSITE" id="PS50977"/>
    </source>
</evidence>